<dbReference type="Proteomes" id="UP000343317">
    <property type="component" value="Unassembled WGS sequence"/>
</dbReference>
<dbReference type="AlphaFoldDB" id="A0A5E4V0I1"/>
<evidence type="ECO:0000313" key="2">
    <source>
        <dbReference type="Proteomes" id="UP000343317"/>
    </source>
</evidence>
<sequence length="59" mass="6704">MQNLFDVLCPNGSTGDFLPNLIVWGTDTLLKSERLDDVYKGVFTSREDNVYVFGKRFGN</sequence>
<evidence type="ECO:0000313" key="1">
    <source>
        <dbReference type="EMBL" id="VVE04889.1"/>
    </source>
</evidence>
<gene>
    <name evidence="1" type="ORF">PHO31112_02330</name>
</gene>
<protein>
    <submittedName>
        <fullName evidence="1">Uncharacterized protein</fullName>
    </submittedName>
</protein>
<reference evidence="1 2" key="1">
    <citation type="submission" date="2019-08" db="EMBL/GenBank/DDBJ databases">
        <authorList>
            <person name="Peeters C."/>
        </authorList>
    </citation>
    <scope>NUCLEOTIDE SEQUENCE [LARGE SCALE GENOMIC DNA]</scope>
    <source>
        <strain evidence="1 2">LMG 31112</strain>
    </source>
</reference>
<name>A0A5E4V0I1_9BURK</name>
<dbReference type="EMBL" id="CABPSM010000005">
    <property type="protein sequence ID" value="VVE04889.1"/>
    <property type="molecule type" value="Genomic_DNA"/>
</dbReference>
<proteinExistence type="predicted"/>
<organism evidence="1 2">
    <name type="scientific">Pandoraea horticolens</name>
    <dbReference type="NCBI Taxonomy" id="2508298"/>
    <lineage>
        <taxon>Bacteria</taxon>
        <taxon>Pseudomonadati</taxon>
        <taxon>Pseudomonadota</taxon>
        <taxon>Betaproteobacteria</taxon>
        <taxon>Burkholderiales</taxon>
        <taxon>Burkholderiaceae</taxon>
        <taxon>Pandoraea</taxon>
    </lineage>
</organism>
<keyword evidence="2" id="KW-1185">Reference proteome</keyword>
<accession>A0A5E4V0I1</accession>